<name>A0AAD3D601_9STRA</name>
<evidence type="ECO:0000313" key="2">
    <source>
        <dbReference type="EMBL" id="GFH58404.1"/>
    </source>
</evidence>
<feature type="transmembrane region" description="Helical" evidence="1">
    <location>
        <begin position="53"/>
        <end position="70"/>
    </location>
</feature>
<dbReference type="AlphaFoldDB" id="A0AAD3D601"/>
<keyword evidence="1" id="KW-1133">Transmembrane helix</keyword>
<gene>
    <name evidence="2" type="ORF">CTEN210_14880</name>
</gene>
<evidence type="ECO:0000256" key="1">
    <source>
        <dbReference type="SAM" id="Phobius"/>
    </source>
</evidence>
<keyword evidence="1" id="KW-0812">Transmembrane</keyword>
<keyword evidence="3" id="KW-1185">Reference proteome</keyword>
<reference evidence="2 3" key="1">
    <citation type="journal article" date="2021" name="Sci. Rep.">
        <title>The genome of the diatom Chaetoceros tenuissimus carries an ancient integrated fragment of an extant virus.</title>
        <authorList>
            <person name="Hongo Y."/>
            <person name="Kimura K."/>
            <person name="Takaki Y."/>
            <person name="Yoshida Y."/>
            <person name="Baba S."/>
            <person name="Kobayashi G."/>
            <person name="Nagasaki K."/>
            <person name="Hano T."/>
            <person name="Tomaru Y."/>
        </authorList>
    </citation>
    <scope>NUCLEOTIDE SEQUENCE [LARGE SCALE GENOMIC DNA]</scope>
    <source>
        <strain evidence="2 3">NIES-3715</strain>
    </source>
</reference>
<proteinExistence type="predicted"/>
<sequence length="548" mass="60384">MTDKDSKDTDTPLTEDNAGREALGVSFEDFLEALFFIGAVFVLGNAFFLGKTFFVGALFFVGVVSFFGAADKDSKDTDTATSLSTEDNAAAREAFSVFEDFLACEIQAENDALKEGNNDLMCNKKTLQDVTIKAYGTKIHSYSILEGIDSQDEIMCRGLESIANDDQIGSYGRSQIAKDRNLGRTLTFPIEDTSFTIEAFKHDVEVKGGNVLIPSPSISIDYANGLSRMNDFCYECLHLTLNKDDTVSFCFFQMQAIFKGKVLNIGPKDMEQGIKALAATIGRAAFFTAEVIASKMEGEELDYSFIDGLLHDSPDMRFILESISLPLTQGVQKACDLLQGLESRNAIGETVDKAPTPSTETDSLRRSVAVSTVRGVVVDKLCANKKLHSERNTLLSMGHLFVNRVVLTQGDDTLVEMNLGDAASVSIGGRDCFKFEDIEGVSIELNWLDRFSITVGVNACYQTESKPHNQVIPVENGVRFRYGNAYVVGNVVSKSREDLEVFAQEGIERKMQKCTESGENPGLPNSILFEVNEIVFSKPQRNFYMTRL</sequence>
<evidence type="ECO:0000313" key="3">
    <source>
        <dbReference type="Proteomes" id="UP001054902"/>
    </source>
</evidence>
<comment type="caution">
    <text evidence="2">The sequence shown here is derived from an EMBL/GenBank/DDBJ whole genome shotgun (WGS) entry which is preliminary data.</text>
</comment>
<protein>
    <submittedName>
        <fullName evidence="2">Uncharacterized protein</fullName>
    </submittedName>
</protein>
<dbReference type="Proteomes" id="UP001054902">
    <property type="component" value="Unassembled WGS sequence"/>
</dbReference>
<feature type="transmembrane region" description="Helical" evidence="1">
    <location>
        <begin position="30"/>
        <end position="48"/>
    </location>
</feature>
<dbReference type="EMBL" id="BLLK01000062">
    <property type="protein sequence ID" value="GFH58404.1"/>
    <property type="molecule type" value="Genomic_DNA"/>
</dbReference>
<organism evidence="2 3">
    <name type="scientific">Chaetoceros tenuissimus</name>
    <dbReference type="NCBI Taxonomy" id="426638"/>
    <lineage>
        <taxon>Eukaryota</taxon>
        <taxon>Sar</taxon>
        <taxon>Stramenopiles</taxon>
        <taxon>Ochrophyta</taxon>
        <taxon>Bacillariophyta</taxon>
        <taxon>Coscinodiscophyceae</taxon>
        <taxon>Chaetocerotophycidae</taxon>
        <taxon>Chaetocerotales</taxon>
        <taxon>Chaetocerotaceae</taxon>
        <taxon>Chaetoceros</taxon>
    </lineage>
</organism>
<accession>A0AAD3D601</accession>
<keyword evidence="1" id="KW-0472">Membrane</keyword>